<evidence type="ECO:0000256" key="4">
    <source>
        <dbReference type="ARBA" id="ARBA00022692"/>
    </source>
</evidence>
<evidence type="ECO:0000256" key="7">
    <source>
        <dbReference type="ARBA" id="ARBA00023136"/>
    </source>
</evidence>
<dbReference type="NCBIfam" id="TIGR00400">
    <property type="entry name" value="mgtE"/>
    <property type="match status" value="1"/>
</dbReference>
<dbReference type="InterPro" id="IPR006669">
    <property type="entry name" value="MgtE_transporter"/>
</dbReference>
<dbReference type="InterPro" id="IPR006668">
    <property type="entry name" value="Mg_transptr_MgtE_intracell_dom"/>
</dbReference>
<feature type="transmembrane region" description="Helical" evidence="9">
    <location>
        <begin position="436"/>
        <end position="459"/>
    </location>
</feature>
<dbReference type="Proteomes" id="UP000005835">
    <property type="component" value="Unassembled WGS sequence"/>
</dbReference>
<keyword evidence="5 9" id="KW-0460">Magnesium</keyword>
<dbReference type="SUPFAM" id="SSF54631">
    <property type="entry name" value="CBS-domain pair"/>
    <property type="match status" value="1"/>
</dbReference>
<dbReference type="GO" id="GO:0015095">
    <property type="term" value="F:magnesium ion transmembrane transporter activity"/>
    <property type="evidence" value="ECO:0007669"/>
    <property type="project" value="UniProtKB-UniRule"/>
</dbReference>
<keyword evidence="7 9" id="KW-0472">Membrane</keyword>
<organism evidence="12 13">
    <name type="scientific">Sutterella wadsworthensis 2_1_59BFAA</name>
    <dbReference type="NCBI Taxonomy" id="742823"/>
    <lineage>
        <taxon>Bacteria</taxon>
        <taxon>Pseudomonadati</taxon>
        <taxon>Pseudomonadota</taxon>
        <taxon>Betaproteobacteria</taxon>
        <taxon>Burkholderiales</taxon>
        <taxon>Sutterellaceae</taxon>
        <taxon>Sutterella</taxon>
    </lineage>
</organism>
<gene>
    <name evidence="12" type="ORF">HMPREF9465_01713</name>
</gene>
<dbReference type="PATRIC" id="fig|742823.3.peg.1708"/>
<dbReference type="AlphaFoldDB" id="K1JKG0"/>
<dbReference type="CDD" id="cd04606">
    <property type="entry name" value="CBS_pair_Mg_transporter"/>
    <property type="match status" value="1"/>
</dbReference>
<dbReference type="Pfam" id="PF00571">
    <property type="entry name" value="CBS"/>
    <property type="match status" value="1"/>
</dbReference>
<dbReference type="RefSeq" id="WP_005436074.1">
    <property type="nucleotide sequence ID" value="NZ_JH815518.1"/>
</dbReference>
<sequence>MPHSLKDYDELHDGQGHLVRDSEEASRALEWVQQILEKDQDEHHGGVERKGDEDDEALPISDEAAAELRQLLEPLHPADVAWILEALPLDERLAVWNLVKSESDGDILVEVNDGVRETLIDAMDRDELVDAVETLDTDEIADLVDDLPPDVMAQVQEGLSHEERAQLRAAMSYPEESVGARMDFEIVSIREETTIELVLRYLRRFETLPDHTDQVFVVDRLGHLKGTLSLSQILTTDPAVPVKDLMHTDMLTLNPLEDSSDAAQAFERYDLVSAPVVDEAGRLVGRLTVNEIVDVIREESEEDAFAAVGLDDEQDIFASVWEAARSRWLWLGVNLCTAFFASRVISAFDGTIERVVALAALMPIVAGMAGNSGNQTLTLLVRSLAMGQVTEANKADLIKKEVLVSIINGILWGAIAGLCAWGLYWDAPEGRMLGLVMFLAMLLNIIQGAVVGLAVPLILRYFGRDPAMGGSVLLTFTTDSGGFLIFLGLATFFFAS</sequence>
<evidence type="ECO:0000313" key="13">
    <source>
        <dbReference type="Proteomes" id="UP000005835"/>
    </source>
</evidence>
<dbReference type="Gene3D" id="3.10.580.10">
    <property type="entry name" value="CBS-domain"/>
    <property type="match status" value="1"/>
</dbReference>
<dbReference type="SMART" id="SM00924">
    <property type="entry name" value="MgtE_N"/>
    <property type="match status" value="1"/>
</dbReference>
<keyword evidence="13" id="KW-1185">Reference proteome</keyword>
<keyword evidence="4 9" id="KW-0812">Transmembrane</keyword>
<dbReference type="Gene3D" id="1.10.357.20">
    <property type="entry name" value="SLC41 divalent cation transporters, integral membrane domain"/>
    <property type="match status" value="1"/>
</dbReference>
<dbReference type="SUPFAM" id="SSF161093">
    <property type="entry name" value="MgtE membrane domain-like"/>
    <property type="match status" value="1"/>
</dbReference>
<name>K1JKG0_9BURK</name>
<feature type="domain" description="CBS" evidence="11">
    <location>
        <begin position="182"/>
        <end position="245"/>
    </location>
</feature>
<evidence type="ECO:0000259" key="11">
    <source>
        <dbReference type="PROSITE" id="PS51371"/>
    </source>
</evidence>
<dbReference type="Pfam" id="PF03448">
    <property type="entry name" value="MgtE_N"/>
    <property type="match status" value="1"/>
</dbReference>
<feature type="transmembrane region" description="Helical" evidence="9">
    <location>
        <begin position="360"/>
        <end position="381"/>
    </location>
</feature>
<evidence type="ECO:0000256" key="8">
    <source>
        <dbReference type="PROSITE-ProRule" id="PRU00703"/>
    </source>
</evidence>
<evidence type="ECO:0000256" key="9">
    <source>
        <dbReference type="RuleBase" id="RU362011"/>
    </source>
</evidence>
<comment type="similarity">
    <text evidence="2 9">Belongs to the SLC41A transporter family.</text>
</comment>
<dbReference type="PROSITE" id="PS51371">
    <property type="entry name" value="CBS"/>
    <property type="match status" value="2"/>
</dbReference>
<evidence type="ECO:0000256" key="10">
    <source>
        <dbReference type="SAM" id="MobiDB-lite"/>
    </source>
</evidence>
<feature type="region of interest" description="Disordered" evidence="10">
    <location>
        <begin position="37"/>
        <end position="57"/>
    </location>
</feature>
<evidence type="ECO:0000256" key="3">
    <source>
        <dbReference type="ARBA" id="ARBA00022448"/>
    </source>
</evidence>
<evidence type="ECO:0000256" key="6">
    <source>
        <dbReference type="ARBA" id="ARBA00022989"/>
    </source>
</evidence>
<keyword evidence="8" id="KW-0129">CBS domain</keyword>
<evidence type="ECO:0000313" key="12">
    <source>
        <dbReference type="EMBL" id="EKB30666.1"/>
    </source>
</evidence>
<evidence type="ECO:0000256" key="5">
    <source>
        <dbReference type="ARBA" id="ARBA00022842"/>
    </source>
</evidence>
<dbReference type="eggNOG" id="COG2239">
    <property type="taxonomic scope" value="Bacteria"/>
</dbReference>
<dbReference type="InterPro" id="IPR036739">
    <property type="entry name" value="SLC41_membr_dom_sf"/>
</dbReference>
<dbReference type="InterPro" id="IPR038076">
    <property type="entry name" value="MgtE_N_sf"/>
</dbReference>
<protein>
    <recommendedName>
        <fullName evidence="9">Magnesium transporter MgtE</fullName>
    </recommendedName>
</protein>
<dbReference type="SMART" id="SM00116">
    <property type="entry name" value="CBS"/>
    <property type="match status" value="2"/>
</dbReference>
<feature type="domain" description="CBS" evidence="11">
    <location>
        <begin position="246"/>
        <end position="302"/>
    </location>
</feature>
<accession>K1JKG0</accession>
<comment type="caution">
    <text evidence="12">The sequence shown here is derived from an EMBL/GenBank/DDBJ whole genome shotgun (WGS) entry which is preliminary data.</text>
</comment>
<dbReference type="Pfam" id="PF01769">
    <property type="entry name" value="MgtE"/>
    <property type="match status" value="1"/>
</dbReference>
<dbReference type="HOGENOM" id="CLU_037408_1_0_4"/>
<comment type="subunit">
    <text evidence="9">Homodimer.</text>
</comment>
<dbReference type="SUPFAM" id="SSF158791">
    <property type="entry name" value="MgtE N-terminal domain-like"/>
    <property type="match status" value="1"/>
</dbReference>
<comment type="function">
    <text evidence="9">Acts as a magnesium transporter.</text>
</comment>
<dbReference type="GO" id="GO:0005886">
    <property type="term" value="C:plasma membrane"/>
    <property type="evidence" value="ECO:0007669"/>
    <property type="project" value="UniProtKB-SubCell"/>
</dbReference>
<feature type="region of interest" description="Disordered" evidence="10">
    <location>
        <begin position="1"/>
        <end position="25"/>
    </location>
</feature>
<feature type="compositionally biased region" description="Basic and acidic residues" evidence="10">
    <location>
        <begin position="37"/>
        <end position="52"/>
    </location>
</feature>
<keyword evidence="9" id="KW-1003">Cell membrane</keyword>
<dbReference type="Gene3D" id="1.25.60.10">
    <property type="entry name" value="MgtE N-terminal domain-like"/>
    <property type="match status" value="1"/>
</dbReference>
<dbReference type="InterPro" id="IPR006667">
    <property type="entry name" value="SLC41_membr_dom"/>
</dbReference>
<proteinExistence type="inferred from homology"/>
<comment type="caution">
    <text evidence="9">Lacks conserved residue(s) required for the propagation of feature annotation.</text>
</comment>
<dbReference type="InterPro" id="IPR000644">
    <property type="entry name" value="CBS_dom"/>
</dbReference>
<feature type="transmembrane region" description="Helical" evidence="9">
    <location>
        <begin position="471"/>
        <end position="495"/>
    </location>
</feature>
<keyword evidence="3 9" id="KW-0813">Transport</keyword>
<evidence type="ECO:0000256" key="2">
    <source>
        <dbReference type="ARBA" id="ARBA00009749"/>
    </source>
</evidence>
<reference evidence="12 13" key="1">
    <citation type="submission" date="2012-05" db="EMBL/GenBank/DDBJ databases">
        <title>The Genome Sequence of Sutterella wadsworthensis 2_1_59BFAA.</title>
        <authorList>
            <consortium name="The Broad Institute Genome Sequencing Platform"/>
            <person name="Earl A."/>
            <person name="Ward D."/>
            <person name="Feldgarden M."/>
            <person name="Gevers D."/>
            <person name="Daigneault M."/>
            <person name="Strauss J."/>
            <person name="Allen-Vercoe E."/>
            <person name="Walker B."/>
            <person name="Young S.K."/>
            <person name="Zeng Q."/>
            <person name="Gargeya S."/>
            <person name="Fitzgerald M."/>
            <person name="Haas B."/>
            <person name="Abouelleil A."/>
            <person name="Alvarado L."/>
            <person name="Arachchi H.M."/>
            <person name="Berlin A.M."/>
            <person name="Chapman S.B."/>
            <person name="Goldberg J."/>
            <person name="Griggs A."/>
            <person name="Gujja S."/>
            <person name="Hansen M."/>
            <person name="Howarth C."/>
            <person name="Imamovic A."/>
            <person name="Larimer J."/>
            <person name="McCowen C."/>
            <person name="Montmayeur A."/>
            <person name="Murphy C."/>
            <person name="Neiman D."/>
            <person name="Pearson M."/>
            <person name="Priest M."/>
            <person name="Roberts A."/>
            <person name="Saif S."/>
            <person name="Shea T."/>
            <person name="Sisk P."/>
            <person name="Sykes S."/>
            <person name="Wortman J."/>
            <person name="Nusbaum C."/>
            <person name="Birren B."/>
        </authorList>
    </citation>
    <scope>NUCLEOTIDE SEQUENCE [LARGE SCALE GENOMIC DNA]</scope>
    <source>
        <strain evidence="12 13">2_1_59BFAA</strain>
    </source>
</reference>
<dbReference type="PANTHER" id="PTHR43773:SF1">
    <property type="entry name" value="MAGNESIUM TRANSPORTER MGTE"/>
    <property type="match status" value="1"/>
</dbReference>
<keyword evidence="9" id="KW-0479">Metal-binding</keyword>
<evidence type="ECO:0000256" key="1">
    <source>
        <dbReference type="ARBA" id="ARBA00004141"/>
    </source>
</evidence>
<dbReference type="STRING" id="742823.HMPREF9465_01713"/>
<dbReference type="EMBL" id="ADMG01000037">
    <property type="protein sequence ID" value="EKB30666.1"/>
    <property type="molecule type" value="Genomic_DNA"/>
</dbReference>
<dbReference type="InterPro" id="IPR046342">
    <property type="entry name" value="CBS_dom_sf"/>
</dbReference>
<dbReference type="OrthoDB" id="9790355at2"/>
<comment type="subcellular location">
    <subcellularLocation>
        <location evidence="9">Cell membrane</location>
        <topology evidence="9">Multi-pass membrane protein</topology>
    </subcellularLocation>
    <subcellularLocation>
        <location evidence="1">Membrane</location>
        <topology evidence="1">Multi-pass membrane protein</topology>
    </subcellularLocation>
</comment>
<dbReference type="PANTHER" id="PTHR43773">
    <property type="entry name" value="MAGNESIUM TRANSPORTER MGTE"/>
    <property type="match status" value="1"/>
</dbReference>
<feature type="transmembrane region" description="Helical" evidence="9">
    <location>
        <begin position="402"/>
        <end position="424"/>
    </location>
</feature>
<keyword evidence="6 9" id="KW-1133">Transmembrane helix</keyword>
<dbReference type="GO" id="GO:0046872">
    <property type="term" value="F:metal ion binding"/>
    <property type="evidence" value="ECO:0007669"/>
    <property type="project" value="UniProtKB-KW"/>
</dbReference>